<comment type="similarity">
    <text evidence="3">Belongs to the cytochrome P450 family.</text>
</comment>
<evidence type="ECO:0000256" key="6">
    <source>
        <dbReference type="ARBA" id="ARBA00023002"/>
    </source>
</evidence>
<keyword evidence="4" id="KW-0349">Heme</keyword>
<evidence type="ECO:0000256" key="4">
    <source>
        <dbReference type="ARBA" id="ARBA00022617"/>
    </source>
</evidence>
<keyword evidence="5" id="KW-0479">Metal-binding</keyword>
<feature type="non-terminal residue" evidence="10">
    <location>
        <position position="1"/>
    </location>
</feature>
<protein>
    <recommendedName>
        <fullName evidence="12">Cytochrome P450</fullName>
    </recommendedName>
</protein>
<feature type="non-terminal residue" evidence="10">
    <location>
        <position position="113"/>
    </location>
</feature>
<evidence type="ECO:0000256" key="7">
    <source>
        <dbReference type="ARBA" id="ARBA00023004"/>
    </source>
</evidence>
<dbReference type="GO" id="GO:0020037">
    <property type="term" value="F:heme binding"/>
    <property type="evidence" value="ECO:0007669"/>
    <property type="project" value="InterPro"/>
</dbReference>
<name>A0AAD4SIJ5_9MAGN</name>
<comment type="subcellular location">
    <subcellularLocation>
        <location evidence="2">Membrane</location>
    </subcellularLocation>
</comment>
<evidence type="ECO:0000313" key="10">
    <source>
        <dbReference type="EMBL" id="KAI3909047.1"/>
    </source>
</evidence>
<keyword evidence="11" id="KW-1185">Reference proteome</keyword>
<evidence type="ECO:0000256" key="8">
    <source>
        <dbReference type="ARBA" id="ARBA00023033"/>
    </source>
</evidence>
<dbReference type="Pfam" id="PF00067">
    <property type="entry name" value="p450"/>
    <property type="match status" value="1"/>
</dbReference>
<evidence type="ECO:0000256" key="1">
    <source>
        <dbReference type="ARBA" id="ARBA00001971"/>
    </source>
</evidence>
<dbReference type="GO" id="GO:0004497">
    <property type="term" value="F:monooxygenase activity"/>
    <property type="evidence" value="ECO:0007669"/>
    <property type="project" value="UniProtKB-KW"/>
</dbReference>
<dbReference type="GO" id="GO:0016705">
    <property type="term" value="F:oxidoreductase activity, acting on paired donors, with incorporation or reduction of molecular oxygen"/>
    <property type="evidence" value="ECO:0007669"/>
    <property type="project" value="InterPro"/>
</dbReference>
<evidence type="ECO:0000256" key="2">
    <source>
        <dbReference type="ARBA" id="ARBA00004370"/>
    </source>
</evidence>
<evidence type="ECO:0000313" key="11">
    <source>
        <dbReference type="Proteomes" id="UP001202328"/>
    </source>
</evidence>
<keyword evidence="7" id="KW-0408">Iron</keyword>
<evidence type="ECO:0000256" key="5">
    <source>
        <dbReference type="ARBA" id="ARBA00022723"/>
    </source>
</evidence>
<dbReference type="InterPro" id="IPR001128">
    <property type="entry name" value="Cyt_P450"/>
</dbReference>
<reference evidence="10" key="1">
    <citation type="submission" date="2022-04" db="EMBL/GenBank/DDBJ databases">
        <title>A functionally conserved STORR gene fusion in Papaver species that diverged 16.8 million years ago.</title>
        <authorList>
            <person name="Catania T."/>
        </authorList>
    </citation>
    <scope>NUCLEOTIDE SEQUENCE</scope>
    <source>
        <strain evidence="10">S-188037</strain>
    </source>
</reference>
<dbReference type="GO" id="GO:0016020">
    <property type="term" value="C:membrane"/>
    <property type="evidence" value="ECO:0007669"/>
    <property type="project" value="UniProtKB-SubCell"/>
</dbReference>
<dbReference type="EMBL" id="JAJJMB010010393">
    <property type="protein sequence ID" value="KAI3909047.1"/>
    <property type="molecule type" value="Genomic_DNA"/>
</dbReference>
<dbReference type="Proteomes" id="UP001202328">
    <property type="component" value="Unassembled WGS sequence"/>
</dbReference>
<comment type="cofactor">
    <cofactor evidence="1">
        <name>heme</name>
        <dbReference type="ChEBI" id="CHEBI:30413"/>
    </cofactor>
</comment>
<keyword evidence="9" id="KW-0472">Membrane</keyword>
<sequence>MSCLMVFGKKHVESDHDKKSFHEVVQEGMKLAAAPNLAEYIPFVGRFDLQGIVKGMKAVSKVYDDMLDKIIDEHVEVFDKDNLKDFIDVLLDCMASNDTEFSIGPSNIKAIAL</sequence>
<dbReference type="Gene3D" id="1.10.630.10">
    <property type="entry name" value="Cytochrome P450"/>
    <property type="match status" value="1"/>
</dbReference>
<dbReference type="AlphaFoldDB" id="A0AAD4SIJ5"/>
<keyword evidence="8" id="KW-0503">Monooxygenase</keyword>
<dbReference type="GO" id="GO:0033075">
    <property type="term" value="P:isoquinoline alkaloid biosynthetic process"/>
    <property type="evidence" value="ECO:0007669"/>
    <property type="project" value="UniProtKB-ARBA"/>
</dbReference>
<dbReference type="PANTHER" id="PTHR47943:SF2">
    <property type="entry name" value="CYTOCHROME P450"/>
    <property type="match status" value="1"/>
</dbReference>
<comment type="caution">
    <text evidence="10">The sequence shown here is derived from an EMBL/GenBank/DDBJ whole genome shotgun (WGS) entry which is preliminary data.</text>
</comment>
<dbReference type="SUPFAM" id="SSF48264">
    <property type="entry name" value="Cytochrome P450"/>
    <property type="match status" value="1"/>
</dbReference>
<accession>A0AAD4SIJ5</accession>
<keyword evidence="6" id="KW-0560">Oxidoreductase</keyword>
<evidence type="ECO:0008006" key="12">
    <source>
        <dbReference type="Google" id="ProtNLM"/>
    </source>
</evidence>
<dbReference type="GO" id="GO:0005506">
    <property type="term" value="F:iron ion binding"/>
    <property type="evidence" value="ECO:0007669"/>
    <property type="project" value="InterPro"/>
</dbReference>
<evidence type="ECO:0000256" key="3">
    <source>
        <dbReference type="ARBA" id="ARBA00010617"/>
    </source>
</evidence>
<proteinExistence type="inferred from homology"/>
<dbReference type="InterPro" id="IPR036396">
    <property type="entry name" value="Cyt_P450_sf"/>
</dbReference>
<evidence type="ECO:0000256" key="9">
    <source>
        <dbReference type="ARBA" id="ARBA00023136"/>
    </source>
</evidence>
<organism evidence="10 11">
    <name type="scientific">Papaver atlanticum</name>
    <dbReference type="NCBI Taxonomy" id="357466"/>
    <lineage>
        <taxon>Eukaryota</taxon>
        <taxon>Viridiplantae</taxon>
        <taxon>Streptophyta</taxon>
        <taxon>Embryophyta</taxon>
        <taxon>Tracheophyta</taxon>
        <taxon>Spermatophyta</taxon>
        <taxon>Magnoliopsida</taxon>
        <taxon>Ranunculales</taxon>
        <taxon>Papaveraceae</taxon>
        <taxon>Papaveroideae</taxon>
        <taxon>Papaver</taxon>
    </lineage>
</organism>
<gene>
    <name evidence="10" type="ORF">MKW98_011408</name>
</gene>
<dbReference type="PANTHER" id="PTHR47943">
    <property type="entry name" value="CYTOCHROME P450 93A3-LIKE"/>
    <property type="match status" value="1"/>
</dbReference>